<gene>
    <name evidence="2" type="ORF">J2S42_006425</name>
</gene>
<dbReference type="RefSeq" id="WP_307245214.1">
    <property type="nucleotide sequence ID" value="NZ_JAUSUZ010000001.1"/>
</dbReference>
<accession>A0AAE3W553</accession>
<evidence type="ECO:0000313" key="2">
    <source>
        <dbReference type="EMBL" id="MDQ0369756.1"/>
    </source>
</evidence>
<organism evidence="2 3">
    <name type="scientific">Catenuloplanes indicus</name>
    <dbReference type="NCBI Taxonomy" id="137267"/>
    <lineage>
        <taxon>Bacteria</taxon>
        <taxon>Bacillati</taxon>
        <taxon>Actinomycetota</taxon>
        <taxon>Actinomycetes</taxon>
        <taxon>Micromonosporales</taxon>
        <taxon>Micromonosporaceae</taxon>
        <taxon>Catenuloplanes</taxon>
    </lineage>
</organism>
<reference evidence="2 3" key="1">
    <citation type="submission" date="2023-07" db="EMBL/GenBank/DDBJ databases">
        <title>Sequencing the genomes of 1000 actinobacteria strains.</title>
        <authorList>
            <person name="Klenk H.-P."/>
        </authorList>
    </citation>
    <scope>NUCLEOTIDE SEQUENCE [LARGE SCALE GENOMIC DNA]</scope>
    <source>
        <strain evidence="2 3">DSM 44709</strain>
    </source>
</reference>
<dbReference type="Proteomes" id="UP001240236">
    <property type="component" value="Unassembled WGS sequence"/>
</dbReference>
<evidence type="ECO:0000313" key="3">
    <source>
        <dbReference type="Proteomes" id="UP001240236"/>
    </source>
</evidence>
<dbReference type="InterPro" id="IPR032330">
    <property type="entry name" value="EF-G-binding_C"/>
</dbReference>
<keyword evidence="3" id="KW-1185">Reference proteome</keyword>
<sequence length="163" mass="17647">MEPLTDREIRAAFVNCSKGEATRAFIPRDLATRPWDDLDFFGWRDPKSPERAYLAVPGDSLIAVTLRLPTPSVARTARHGICSLCLTTHDGGVPLMVAPKAGKAGRQGDSVGTYICPDLTCSLYIRGRPGAGPGTPLRDSLSEEDKIARMLSHVAGFLAKIRE</sequence>
<dbReference type="Pfam" id="PF16571">
    <property type="entry name" value="FBP_C"/>
    <property type="match status" value="1"/>
</dbReference>
<dbReference type="EMBL" id="JAUSUZ010000001">
    <property type="protein sequence ID" value="MDQ0369756.1"/>
    <property type="molecule type" value="Genomic_DNA"/>
</dbReference>
<evidence type="ECO:0000259" key="1">
    <source>
        <dbReference type="Pfam" id="PF16571"/>
    </source>
</evidence>
<feature type="domain" description="Elongation factor G-binding protein C-terminal treble-clef zinc-finger" evidence="1">
    <location>
        <begin position="8"/>
        <end position="161"/>
    </location>
</feature>
<proteinExistence type="predicted"/>
<comment type="caution">
    <text evidence="2">The sequence shown here is derived from an EMBL/GenBank/DDBJ whole genome shotgun (WGS) entry which is preliminary data.</text>
</comment>
<dbReference type="AlphaFoldDB" id="A0AAE3W553"/>
<protein>
    <recommendedName>
        <fullName evidence="1">Elongation factor G-binding protein C-terminal treble-clef zinc-finger domain-containing protein</fullName>
    </recommendedName>
</protein>
<name>A0AAE3W553_9ACTN</name>